<keyword evidence="3" id="KW-1185">Reference proteome</keyword>
<proteinExistence type="predicted"/>
<sequence>EKSTMKIGKPSMAAGSALDGPPIAATPEPKKSRSKGGDKSDTKTEIVFVRPAMSGPTSETPPRCELCGITEDNKKMHIYSTTKERQFSVMTKVRDEMIKRKFTKKQVLAMRDDLLASDPD</sequence>
<gene>
    <name evidence="2" type="ORF">PCOR1329_LOCUS83846</name>
</gene>
<name>A0ABN9Y9P7_9DINO</name>
<organism evidence="2 3">
    <name type="scientific">Prorocentrum cordatum</name>
    <dbReference type="NCBI Taxonomy" id="2364126"/>
    <lineage>
        <taxon>Eukaryota</taxon>
        <taxon>Sar</taxon>
        <taxon>Alveolata</taxon>
        <taxon>Dinophyceae</taxon>
        <taxon>Prorocentrales</taxon>
        <taxon>Prorocentraceae</taxon>
        <taxon>Prorocentrum</taxon>
    </lineage>
</organism>
<feature type="non-terminal residue" evidence="2">
    <location>
        <position position="1"/>
    </location>
</feature>
<evidence type="ECO:0000313" key="3">
    <source>
        <dbReference type="Proteomes" id="UP001189429"/>
    </source>
</evidence>
<protein>
    <recommendedName>
        <fullName evidence="4">Nucleolar protein 16</fullName>
    </recommendedName>
</protein>
<feature type="region of interest" description="Disordered" evidence="1">
    <location>
        <begin position="1"/>
        <end position="44"/>
    </location>
</feature>
<reference evidence="2" key="1">
    <citation type="submission" date="2023-10" db="EMBL/GenBank/DDBJ databases">
        <authorList>
            <person name="Chen Y."/>
            <person name="Shah S."/>
            <person name="Dougan E. K."/>
            <person name="Thang M."/>
            <person name="Chan C."/>
        </authorList>
    </citation>
    <scope>NUCLEOTIDE SEQUENCE [LARGE SCALE GENOMIC DNA]</scope>
</reference>
<accession>A0ABN9Y9P7</accession>
<dbReference type="Proteomes" id="UP001189429">
    <property type="component" value="Unassembled WGS sequence"/>
</dbReference>
<dbReference type="EMBL" id="CAUYUJ010022191">
    <property type="protein sequence ID" value="CAK0909417.1"/>
    <property type="molecule type" value="Genomic_DNA"/>
</dbReference>
<feature type="compositionally biased region" description="Basic and acidic residues" evidence="1">
    <location>
        <begin position="28"/>
        <end position="44"/>
    </location>
</feature>
<comment type="caution">
    <text evidence="2">The sequence shown here is derived from an EMBL/GenBank/DDBJ whole genome shotgun (WGS) entry which is preliminary data.</text>
</comment>
<evidence type="ECO:0000256" key="1">
    <source>
        <dbReference type="SAM" id="MobiDB-lite"/>
    </source>
</evidence>
<evidence type="ECO:0000313" key="2">
    <source>
        <dbReference type="EMBL" id="CAK0909417.1"/>
    </source>
</evidence>
<evidence type="ECO:0008006" key="4">
    <source>
        <dbReference type="Google" id="ProtNLM"/>
    </source>
</evidence>